<evidence type="ECO:0000256" key="1">
    <source>
        <dbReference type="SAM" id="MobiDB-lite"/>
    </source>
</evidence>
<name>A0A370PJS3_ASPPH</name>
<evidence type="ECO:0000313" key="3">
    <source>
        <dbReference type="Proteomes" id="UP000254937"/>
    </source>
</evidence>
<evidence type="ECO:0000313" key="2">
    <source>
        <dbReference type="EMBL" id="RDK42442.1"/>
    </source>
</evidence>
<reference evidence="2 3" key="1">
    <citation type="submission" date="2018-07" db="EMBL/GenBank/DDBJ databases">
        <title>Section-level genome sequencing of Aspergillus section Nigri to investigate inter- and intra-species variation.</title>
        <authorList>
            <consortium name="DOE Joint Genome Institute"/>
            <person name="Vesth T.C."/>
            <person name="Nybo J.L."/>
            <person name="Theobald S."/>
            <person name="Frisvad J.C."/>
            <person name="Larsen T.O."/>
            <person name="Nielsen K.F."/>
            <person name="Hoof J.B."/>
            <person name="Brandl J."/>
            <person name="Salamov A."/>
            <person name="Riley R."/>
            <person name="Gladden J.M."/>
            <person name="Phatale P."/>
            <person name="Nielsen M.T."/>
            <person name="Lyhne E.K."/>
            <person name="Kogle M.E."/>
            <person name="Strasser K."/>
            <person name="McDonnell E."/>
            <person name="Barry K."/>
            <person name="Clum A."/>
            <person name="Chen C."/>
            <person name="Nolan M."/>
            <person name="Sandor L."/>
            <person name="Kuo A."/>
            <person name="Lipzen A."/>
            <person name="Hainaut M."/>
            <person name="Drula E."/>
            <person name="Tsang A."/>
            <person name="Magnuson J.K."/>
            <person name="Henrissat B."/>
            <person name="Wiebenga A."/>
            <person name="Simmons B.A."/>
            <person name="Makela M.R."/>
            <person name="De vries R.P."/>
            <person name="Grigoriev I.V."/>
            <person name="Mortensen U.H."/>
            <person name="Baker S.E."/>
            <person name="Andersen M.R."/>
        </authorList>
    </citation>
    <scope>NUCLEOTIDE SEQUENCE [LARGE SCALE GENOMIC DNA]</scope>
    <source>
        <strain evidence="2 3">ATCC 13157</strain>
    </source>
</reference>
<dbReference type="EMBL" id="KZ851853">
    <property type="protein sequence ID" value="RDK42442.1"/>
    <property type="molecule type" value="Genomic_DNA"/>
</dbReference>
<organism evidence="2 3">
    <name type="scientific">Aspergillus phoenicis ATCC 13157</name>
    <dbReference type="NCBI Taxonomy" id="1353007"/>
    <lineage>
        <taxon>Eukaryota</taxon>
        <taxon>Fungi</taxon>
        <taxon>Dikarya</taxon>
        <taxon>Ascomycota</taxon>
        <taxon>Pezizomycotina</taxon>
        <taxon>Eurotiomycetes</taxon>
        <taxon>Eurotiomycetidae</taxon>
        <taxon>Eurotiales</taxon>
        <taxon>Aspergillaceae</taxon>
        <taxon>Aspergillus</taxon>
    </lineage>
</organism>
<dbReference type="Proteomes" id="UP000254937">
    <property type="component" value="Unassembled WGS sequence"/>
</dbReference>
<keyword evidence="3" id="KW-1185">Reference proteome</keyword>
<proteinExistence type="predicted"/>
<protein>
    <submittedName>
        <fullName evidence="2">Uncharacterized protein</fullName>
    </submittedName>
</protein>
<dbReference type="AlphaFoldDB" id="A0A370PJS3"/>
<feature type="region of interest" description="Disordered" evidence="1">
    <location>
        <begin position="125"/>
        <end position="176"/>
    </location>
</feature>
<accession>A0A370PJS3</accession>
<feature type="compositionally biased region" description="Basic and acidic residues" evidence="1">
    <location>
        <begin position="127"/>
        <end position="176"/>
    </location>
</feature>
<gene>
    <name evidence="2" type="ORF">M752DRAFT_266244</name>
</gene>
<sequence length="176" mass="19899">MSLEICCDGPHEYEWTLRAFFADDLSVNILTPLGRQRLGMPPAREGSEKEIQITKGKVTTVRQCIKLRIWLQSSKISEEEDFYLLEDLDAGIPNGVHAILGRSSSIDAEMNPDKHPSLSPIFTSLKTKVDKEKEDKRHAEGRSKALEAEHRRREAVHGLRQPARESRGSQDPGARR</sequence>